<dbReference type="KEGG" id="ngr:NAEGRDRAFT_70114"/>
<keyword evidence="1" id="KW-1133">Transmembrane helix</keyword>
<feature type="transmembrane region" description="Helical" evidence="1">
    <location>
        <begin position="357"/>
        <end position="382"/>
    </location>
</feature>
<feature type="transmembrane region" description="Helical" evidence="1">
    <location>
        <begin position="61"/>
        <end position="84"/>
    </location>
</feature>
<dbReference type="OMA" id="CAECYYR"/>
<organism evidence="3">
    <name type="scientific">Naegleria gruberi</name>
    <name type="common">Amoeba</name>
    <dbReference type="NCBI Taxonomy" id="5762"/>
    <lineage>
        <taxon>Eukaryota</taxon>
        <taxon>Discoba</taxon>
        <taxon>Heterolobosea</taxon>
        <taxon>Tetramitia</taxon>
        <taxon>Eutetramitia</taxon>
        <taxon>Vahlkampfiidae</taxon>
        <taxon>Naegleria</taxon>
    </lineage>
</organism>
<reference evidence="2 3" key="1">
    <citation type="journal article" date="2010" name="Cell">
        <title>The genome of Naegleria gruberi illuminates early eukaryotic versatility.</title>
        <authorList>
            <person name="Fritz-Laylin L.K."/>
            <person name="Prochnik S.E."/>
            <person name="Ginger M.L."/>
            <person name="Dacks J.B."/>
            <person name="Carpenter M.L."/>
            <person name="Field M.C."/>
            <person name="Kuo A."/>
            <person name="Paredez A."/>
            <person name="Chapman J."/>
            <person name="Pham J."/>
            <person name="Shu S."/>
            <person name="Neupane R."/>
            <person name="Cipriano M."/>
            <person name="Mancuso J."/>
            <person name="Tu H."/>
            <person name="Salamov A."/>
            <person name="Lindquist E."/>
            <person name="Shapiro H."/>
            <person name="Lucas S."/>
            <person name="Grigoriev I.V."/>
            <person name="Cande W.Z."/>
            <person name="Fulton C."/>
            <person name="Rokhsar D.S."/>
            <person name="Dawson S.C."/>
        </authorList>
    </citation>
    <scope>NUCLEOTIDE SEQUENCE [LARGE SCALE GENOMIC DNA]</scope>
    <source>
        <strain evidence="2 3">NEG-M</strain>
    </source>
</reference>
<gene>
    <name evidence="2" type="ORF">NAEGRDRAFT_70114</name>
</gene>
<keyword evidence="3" id="KW-1185">Reference proteome</keyword>
<evidence type="ECO:0000313" key="3">
    <source>
        <dbReference type="Proteomes" id="UP000006671"/>
    </source>
</evidence>
<dbReference type="VEuPathDB" id="AmoebaDB:NAEGRDRAFT_70114"/>
<dbReference type="InParanoid" id="D2VMF4"/>
<sequence length="398" mass="45144">MSSSIITHHSTSIVDTTHVHTEESDEVQLLKKHNNTNISTSKRSDLSNQEGRYSCCLMRDIAIGLYSLVFSLSIIFIAVVAIIWKASSSDWAQAMLDTPIPSYVTSVNSIPSSIPYSVSNSTQAVTVQDADYGIKLYGNVSLCAECYYRPFATLDMLSQYSISPPCVSEQNCSFYGVRSQEIQNRISTLGENWYQNWEPAKKVFVIAFHHGERLYAPRQKIDQVVFELIGPTNTNFSLVISTNYPYQEQQKFFIRVHPRVKVRNILIHGASKFPVPYKLVAKEFSDRNYIKTINVTSLSNVTDSAYYSPESFVSALKYKYPDIESYTHYMMCVTSHMFEIRQGGKCYSEVKSFAIEFLWITYTVCGSFLVLAFVSMVAFFVASCCACKESFAQPERLE</sequence>
<dbReference type="GeneID" id="8862672"/>
<dbReference type="AlphaFoldDB" id="D2VMF4"/>
<proteinExistence type="predicted"/>
<evidence type="ECO:0000256" key="1">
    <source>
        <dbReference type="SAM" id="Phobius"/>
    </source>
</evidence>
<name>D2VMF4_NAEGR</name>
<dbReference type="EMBL" id="GG738882">
    <property type="protein sequence ID" value="EFC41979.1"/>
    <property type="molecule type" value="Genomic_DNA"/>
</dbReference>
<dbReference type="OrthoDB" id="10258746at2759"/>
<protein>
    <submittedName>
        <fullName evidence="2">Predicted protein</fullName>
    </submittedName>
</protein>
<keyword evidence="1" id="KW-0472">Membrane</keyword>
<dbReference type="RefSeq" id="XP_002674723.1">
    <property type="nucleotide sequence ID" value="XM_002674677.1"/>
</dbReference>
<evidence type="ECO:0000313" key="2">
    <source>
        <dbReference type="EMBL" id="EFC41979.1"/>
    </source>
</evidence>
<keyword evidence="1" id="KW-0812">Transmembrane</keyword>
<accession>D2VMF4</accession>
<dbReference type="Proteomes" id="UP000006671">
    <property type="component" value="Unassembled WGS sequence"/>
</dbReference>